<dbReference type="RefSeq" id="WP_156990861.1">
    <property type="nucleotide sequence ID" value="NZ_CP060286.1"/>
</dbReference>
<keyword evidence="3" id="KW-1185">Reference proteome</keyword>
<dbReference type="PANTHER" id="PTHR11215:SF1">
    <property type="entry name" value="MYG1 EXONUCLEASE"/>
    <property type="match status" value="1"/>
</dbReference>
<comment type="similarity">
    <text evidence="1">Belongs to the MYG1 family.</text>
</comment>
<evidence type="ECO:0000313" key="2">
    <source>
        <dbReference type="EMBL" id="MVB11773.1"/>
    </source>
</evidence>
<protein>
    <recommendedName>
        <fullName evidence="4">Metal-dependent hydrolase</fullName>
    </recommendedName>
</protein>
<reference evidence="2 3" key="1">
    <citation type="submission" date="2019-09" db="EMBL/GenBank/DDBJ databases">
        <title>Genome sequence of Clostridium sp. EA1.</title>
        <authorList>
            <person name="Poehlein A."/>
            <person name="Bengelsdorf F.R."/>
            <person name="Daniel R."/>
        </authorList>
    </citation>
    <scope>NUCLEOTIDE SEQUENCE [LARGE SCALE GENOMIC DNA]</scope>
    <source>
        <strain evidence="2 3">EA1</strain>
    </source>
</reference>
<name>A0A6N8I2K4_9FIRM</name>
<evidence type="ECO:0008006" key="4">
    <source>
        <dbReference type="Google" id="ProtNLM"/>
    </source>
</evidence>
<dbReference type="GO" id="GO:0005737">
    <property type="term" value="C:cytoplasm"/>
    <property type="evidence" value="ECO:0007669"/>
    <property type="project" value="TreeGrafter"/>
</dbReference>
<evidence type="ECO:0000256" key="1">
    <source>
        <dbReference type="ARBA" id="ARBA00010105"/>
    </source>
</evidence>
<dbReference type="Pfam" id="PF03690">
    <property type="entry name" value="MYG1_exonuc"/>
    <property type="match status" value="1"/>
</dbReference>
<dbReference type="InterPro" id="IPR003226">
    <property type="entry name" value="MYG1_exonuclease"/>
</dbReference>
<dbReference type="EMBL" id="VWXL01000073">
    <property type="protein sequence ID" value="MVB11773.1"/>
    <property type="molecule type" value="Genomic_DNA"/>
</dbReference>
<sequence length="281" mass="31377">MIKQENIAITHGGKFHADDVFSAALLKILNPQIDIVRTFQIPDGFHGIVFDIGAGKYDHHQEGAEVRENGVPYAAFGLLWREFGESILSKCLSEEQTKKEAAHFDEKFIQPLDENDNTGSGNQLADMISRFNPNWDSDESQDFCFSKAVDLAAIILNREFDCIMSSQKAKEIVEAALANSKDNIVILPRFAPWKMVLIPSDAEFVVYPSQRGGYSAQVIPVDFDTKESKCDFPKEWAGKPEDELQRISGIPTLTFCHKGGFLISADCLEDIIKACKLARDL</sequence>
<dbReference type="AlphaFoldDB" id="A0A6N8I2K4"/>
<evidence type="ECO:0000313" key="3">
    <source>
        <dbReference type="Proteomes" id="UP000469440"/>
    </source>
</evidence>
<dbReference type="PANTHER" id="PTHR11215">
    <property type="entry name" value="METAL DEPENDENT HYDROLASE - RELATED"/>
    <property type="match status" value="1"/>
</dbReference>
<proteinExistence type="inferred from homology"/>
<dbReference type="OrthoDB" id="183622at2"/>
<dbReference type="Proteomes" id="UP000469440">
    <property type="component" value="Unassembled WGS sequence"/>
</dbReference>
<comment type="caution">
    <text evidence="2">The sequence shown here is derived from an EMBL/GenBank/DDBJ whole genome shotgun (WGS) entry which is preliminary data.</text>
</comment>
<gene>
    <name evidence="2" type="ORF">CAFE_24980</name>
</gene>
<accession>A0A6N8I2K4</accession>
<organism evidence="2 3">
    <name type="scientific">Caproicibacter fermentans</name>
    <dbReference type="NCBI Taxonomy" id="2576756"/>
    <lineage>
        <taxon>Bacteria</taxon>
        <taxon>Bacillati</taxon>
        <taxon>Bacillota</taxon>
        <taxon>Clostridia</taxon>
        <taxon>Eubacteriales</taxon>
        <taxon>Acutalibacteraceae</taxon>
        <taxon>Caproicibacter</taxon>
    </lineage>
</organism>